<dbReference type="PANTHER" id="PTHR46481:SF10">
    <property type="entry name" value="ZINC FINGER BED DOMAIN-CONTAINING PROTEIN 39"/>
    <property type="match status" value="1"/>
</dbReference>
<keyword evidence="11" id="KW-1185">Reference proteome</keyword>
<evidence type="ECO:0000256" key="3">
    <source>
        <dbReference type="ARBA" id="ARBA00022771"/>
    </source>
</evidence>
<dbReference type="SUPFAM" id="SSF57667">
    <property type="entry name" value="beta-beta-alpha zinc fingers"/>
    <property type="match status" value="1"/>
</dbReference>
<evidence type="ECO:0000259" key="9">
    <source>
        <dbReference type="PROSITE" id="PS50808"/>
    </source>
</evidence>
<dbReference type="SMART" id="SM00614">
    <property type="entry name" value="ZnF_BED"/>
    <property type="match status" value="1"/>
</dbReference>
<evidence type="ECO:0000256" key="8">
    <source>
        <dbReference type="PROSITE-ProRule" id="PRU00027"/>
    </source>
</evidence>
<organism evidence="10 11">
    <name type="scientific">Trichogramma kaykai</name>
    <dbReference type="NCBI Taxonomy" id="54128"/>
    <lineage>
        <taxon>Eukaryota</taxon>
        <taxon>Metazoa</taxon>
        <taxon>Ecdysozoa</taxon>
        <taxon>Arthropoda</taxon>
        <taxon>Hexapoda</taxon>
        <taxon>Insecta</taxon>
        <taxon>Pterygota</taxon>
        <taxon>Neoptera</taxon>
        <taxon>Endopterygota</taxon>
        <taxon>Hymenoptera</taxon>
        <taxon>Apocrita</taxon>
        <taxon>Proctotrupomorpha</taxon>
        <taxon>Chalcidoidea</taxon>
        <taxon>Trichogrammatidae</taxon>
        <taxon>Trichogramma</taxon>
    </lineage>
</organism>
<evidence type="ECO:0000256" key="7">
    <source>
        <dbReference type="ARBA" id="ARBA00023242"/>
    </source>
</evidence>
<dbReference type="Proteomes" id="UP001627154">
    <property type="component" value="Unassembled WGS sequence"/>
</dbReference>
<dbReference type="InterPro" id="IPR036236">
    <property type="entry name" value="Znf_C2H2_sf"/>
</dbReference>
<dbReference type="InterPro" id="IPR003656">
    <property type="entry name" value="Znf_BED"/>
</dbReference>
<protein>
    <recommendedName>
        <fullName evidence="9">BED-type domain-containing protein</fullName>
    </recommendedName>
</protein>
<dbReference type="GO" id="GO:0005634">
    <property type="term" value="C:nucleus"/>
    <property type="evidence" value="ECO:0007669"/>
    <property type="project" value="UniProtKB-SubCell"/>
</dbReference>
<evidence type="ECO:0000256" key="6">
    <source>
        <dbReference type="ARBA" id="ARBA00023163"/>
    </source>
</evidence>
<dbReference type="Pfam" id="PF02892">
    <property type="entry name" value="zf-BED"/>
    <property type="match status" value="1"/>
</dbReference>
<proteinExistence type="predicted"/>
<dbReference type="SUPFAM" id="SSF140996">
    <property type="entry name" value="Hermes dimerisation domain"/>
    <property type="match status" value="1"/>
</dbReference>
<sequence>MLLNNRNDKIDAVFRSLDDVEYLPVFPSDNAPSMENEILEISAEFEYMMKDVNANDMNERDFQNYNSASDEDSVDLGASKKELPVSTPNNGNNDLENNKMELPIDSNDVQHEVPATAAASEVNVSSLATSSSVVWKHATLAKNKESWSCNHCEKVFKYSKNTTNIITHLKNIHPLLFQYRKKTGKTAKSKNNTKRPSMAVSTNRIENCFKRIESFKNGCENDKITNSILFMICKDMLPLNLTAKLGFQAFVKIVAPLYQIPSPKSIVQKLENKYDFFKDKLVNDLENSISY</sequence>
<evidence type="ECO:0000256" key="4">
    <source>
        <dbReference type="ARBA" id="ARBA00022833"/>
    </source>
</evidence>
<evidence type="ECO:0000256" key="5">
    <source>
        <dbReference type="ARBA" id="ARBA00023015"/>
    </source>
</evidence>
<evidence type="ECO:0000313" key="11">
    <source>
        <dbReference type="Proteomes" id="UP001627154"/>
    </source>
</evidence>
<keyword evidence="5" id="KW-0805">Transcription regulation</keyword>
<keyword evidence="3 8" id="KW-0863">Zinc-finger</keyword>
<reference evidence="10 11" key="1">
    <citation type="journal article" date="2024" name="bioRxiv">
        <title>A reference genome for Trichogramma kaykai: A tiny desert-dwelling parasitoid wasp with competing sex-ratio distorters.</title>
        <authorList>
            <person name="Culotta J."/>
            <person name="Lindsey A.R."/>
        </authorList>
    </citation>
    <scope>NUCLEOTIDE SEQUENCE [LARGE SCALE GENOMIC DNA]</scope>
    <source>
        <strain evidence="10 11">KSX58</strain>
    </source>
</reference>
<keyword evidence="6" id="KW-0804">Transcription</keyword>
<dbReference type="PROSITE" id="PS50808">
    <property type="entry name" value="ZF_BED"/>
    <property type="match status" value="1"/>
</dbReference>
<comment type="subcellular location">
    <subcellularLocation>
        <location evidence="1">Nucleus</location>
    </subcellularLocation>
</comment>
<dbReference type="GO" id="GO:0008270">
    <property type="term" value="F:zinc ion binding"/>
    <property type="evidence" value="ECO:0007669"/>
    <property type="project" value="UniProtKB-KW"/>
</dbReference>
<accession>A0ABD2WLS6</accession>
<dbReference type="PANTHER" id="PTHR46481">
    <property type="entry name" value="ZINC FINGER BED DOMAIN-CONTAINING PROTEIN 4"/>
    <property type="match status" value="1"/>
</dbReference>
<evidence type="ECO:0000256" key="1">
    <source>
        <dbReference type="ARBA" id="ARBA00004123"/>
    </source>
</evidence>
<dbReference type="AlphaFoldDB" id="A0ABD2WLS6"/>
<dbReference type="EMBL" id="JBJJXI010000094">
    <property type="protein sequence ID" value="KAL3393973.1"/>
    <property type="molecule type" value="Genomic_DNA"/>
</dbReference>
<name>A0ABD2WLS6_9HYME</name>
<comment type="caution">
    <text evidence="10">The sequence shown here is derived from an EMBL/GenBank/DDBJ whole genome shotgun (WGS) entry which is preliminary data.</text>
</comment>
<feature type="domain" description="BED-type" evidence="9">
    <location>
        <begin position="129"/>
        <end position="174"/>
    </location>
</feature>
<dbReference type="InterPro" id="IPR052035">
    <property type="entry name" value="ZnF_BED_domain_contain"/>
</dbReference>
<dbReference type="GO" id="GO:0009791">
    <property type="term" value="P:post-embryonic development"/>
    <property type="evidence" value="ECO:0007669"/>
    <property type="project" value="UniProtKB-ARBA"/>
</dbReference>
<keyword evidence="2" id="KW-0479">Metal-binding</keyword>
<evidence type="ECO:0000313" key="10">
    <source>
        <dbReference type="EMBL" id="KAL3393973.1"/>
    </source>
</evidence>
<evidence type="ECO:0000256" key="2">
    <source>
        <dbReference type="ARBA" id="ARBA00022723"/>
    </source>
</evidence>
<gene>
    <name evidence="10" type="ORF">TKK_011649</name>
</gene>
<keyword evidence="7" id="KW-0539">Nucleus</keyword>
<keyword evidence="4" id="KW-0862">Zinc</keyword>